<protein>
    <submittedName>
        <fullName evidence="1">Uncharacterized protein</fullName>
    </submittedName>
</protein>
<keyword evidence="2" id="KW-1185">Reference proteome</keyword>
<reference evidence="1 2" key="1">
    <citation type="submission" date="2018-11" db="EMBL/GenBank/DDBJ databases">
        <authorList>
            <person name="Kleinhagauer T."/>
            <person name="Glaeser S.P."/>
            <person name="Spergser J."/>
            <person name="Ruckert C."/>
            <person name="Kaempfer P."/>
            <person name="Busse H.-J."/>
        </authorList>
    </citation>
    <scope>NUCLEOTIDE SEQUENCE [LARGE SCALE GENOMIC DNA]</scope>
    <source>
        <strain evidence="1 2">812CH</strain>
    </source>
</reference>
<name>A0A3G6IT48_9CORY</name>
<dbReference type="Proteomes" id="UP000271426">
    <property type="component" value="Chromosome"/>
</dbReference>
<evidence type="ECO:0000313" key="1">
    <source>
        <dbReference type="EMBL" id="AZA08717.1"/>
    </source>
</evidence>
<accession>A0A3G6IT48</accession>
<dbReference type="KEGG" id="cpso:CPPEL_02930"/>
<organism evidence="1 2">
    <name type="scientific">Corynebacterium pseudopelargi</name>
    <dbReference type="NCBI Taxonomy" id="2080757"/>
    <lineage>
        <taxon>Bacteria</taxon>
        <taxon>Bacillati</taxon>
        <taxon>Actinomycetota</taxon>
        <taxon>Actinomycetes</taxon>
        <taxon>Mycobacteriales</taxon>
        <taxon>Corynebacteriaceae</taxon>
        <taxon>Corynebacterium</taxon>
    </lineage>
</organism>
<dbReference type="EMBL" id="CP033898">
    <property type="protein sequence ID" value="AZA08717.1"/>
    <property type="molecule type" value="Genomic_DNA"/>
</dbReference>
<evidence type="ECO:0000313" key="2">
    <source>
        <dbReference type="Proteomes" id="UP000271426"/>
    </source>
</evidence>
<proteinExistence type="predicted"/>
<dbReference type="AlphaFoldDB" id="A0A3G6IT48"/>
<sequence>MTLIDLFALLLTDSGFAIGYLGEALNHLVNGVPL</sequence>
<gene>
    <name evidence="1" type="ORF">CPPEL_02930</name>
</gene>